<organism evidence="3 4">
    <name type="scientific">Candidatus Protochlamydia naegleriophila</name>
    <dbReference type="NCBI Taxonomy" id="389348"/>
    <lineage>
        <taxon>Bacteria</taxon>
        <taxon>Pseudomonadati</taxon>
        <taxon>Chlamydiota</taxon>
        <taxon>Chlamydiia</taxon>
        <taxon>Parachlamydiales</taxon>
        <taxon>Parachlamydiaceae</taxon>
        <taxon>Candidatus Protochlamydia</taxon>
    </lineage>
</organism>
<keyword evidence="4" id="KW-1185">Reference proteome</keyword>
<feature type="domain" description="Hydantoinase A/oxoprolinase" evidence="1">
    <location>
        <begin position="194"/>
        <end position="365"/>
    </location>
</feature>
<dbReference type="InParanoid" id="A0A0U5CM60"/>
<dbReference type="GO" id="GO:0006749">
    <property type="term" value="P:glutathione metabolic process"/>
    <property type="evidence" value="ECO:0007669"/>
    <property type="project" value="TreeGrafter"/>
</dbReference>
<dbReference type="GO" id="GO:0017168">
    <property type="term" value="F:5-oxoprolinase (ATP-hydrolyzing) activity"/>
    <property type="evidence" value="ECO:0007669"/>
    <property type="project" value="UniProtKB-EC"/>
</dbReference>
<evidence type="ECO:0000259" key="1">
    <source>
        <dbReference type="Pfam" id="PF01968"/>
    </source>
</evidence>
<dbReference type="RefSeq" id="WP_059059525.1">
    <property type="nucleotide sequence ID" value="NZ_LN879502.1"/>
</dbReference>
<dbReference type="SUPFAM" id="SSF53067">
    <property type="entry name" value="Actin-like ATPase domain"/>
    <property type="match status" value="1"/>
</dbReference>
<evidence type="ECO:0000259" key="2">
    <source>
        <dbReference type="Pfam" id="PF05378"/>
    </source>
</evidence>
<reference evidence="4" key="1">
    <citation type="submission" date="2015-09" db="EMBL/GenBank/DDBJ databases">
        <authorList>
            <person name="Bertelli C."/>
        </authorList>
    </citation>
    <scope>NUCLEOTIDE SEQUENCE [LARGE SCALE GENOMIC DNA]</scope>
    <source>
        <strain evidence="4">KNic</strain>
    </source>
</reference>
<dbReference type="Pfam" id="PF01968">
    <property type="entry name" value="Hydantoinase_A"/>
    <property type="match status" value="1"/>
</dbReference>
<dbReference type="STRING" id="389348.PNK_0037"/>
<dbReference type="GO" id="GO:0005829">
    <property type="term" value="C:cytosol"/>
    <property type="evidence" value="ECO:0007669"/>
    <property type="project" value="TreeGrafter"/>
</dbReference>
<evidence type="ECO:0000313" key="3">
    <source>
        <dbReference type="EMBL" id="CUI15676.1"/>
    </source>
</evidence>
<dbReference type="InterPro" id="IPR045079">
    <property type="entry name" value="Oxoprolinase-like"/>
</dbReference>
<dbReference type="InterPro" id="IPR002821">
    <property type="entry name" value="Hydantoinase_A"/>
</dbReference>
<dbReference type="InterPro" id="IPR008040">
    <property type="entry name" value="Hydant_A_N"/>
</dbReference>
<dbReference type="InterPro" id="IPR043129">
    <property type="entry name" value="ATPase_NBD"/>
</dbReference>
<dbReference type="Proteomes" id="UP000069902">
    <property type="component" value="Chromosome cPNK"/>
</dbReference>
<dbReference type="PANTHER" id="PTHR11365">
    <property type="entry name" value="5-OXOPROLINASE RELATED"/>
    <property type="match status" value="1"/>
</dbReference>
<dbReference type="KEGG" id="pnl:PNK_0037"/>
<dbReference type="PANTHER" id="PTHR11365:SF23">
    <property type="entry name" value="HYPOTHETICAL 5-OXOPROLINASE (EUROFUNG)-RELATED"/>
    <property type="match status" value="1"/>
</dbReference>
<sequence length="519" mass="54001">MYTIGIDIGGTHTDAVLLDASGKTAAWAKGTTTHPLTDGVKGIIQNVLQQANLCSACIKTVIMGTTHATNAILEGSQLLKVGLIRISDAKPLSPSPGFGWPRALQKQVIGATQVIDGGYECDARGSRRFSLIQARDAIEKLLDAGVEAISIVGAFAPLNGEQERLIGCLVKELAGSDFPVSFSHEIGGIGLIERENATLLNSALKKVIVQGFAQLEQILQDLNICASVWLTQNNGSLLSLAEARLFPIKTIGAGPTNSFIGASRLCGLDEAIVVDVGGTSTDIGLIEGGYARSSLQAATIGGIPLHFAMPDMISLALGGGSLIKNWEAGDIQIGPNSVARYLKTSSQVFGGSILTLTDAAVAAGHFSVSGGMPSKIVLKPDEAQTVIRHVCKQVYQSIKVIQGKRKGIPVIVVGGGASLLQPLFEAFELEGIIPERAGIANAYGAGLAEVSGVIDSVVSLKEREAVLDGLKNQAIQAAIKKGADASQIRIASLSILPFAYTTDALAKVLVTASGPRLEV</sequence>
<dbReference type="Gene3D" id="3.30.420.40">
    <property type="match status" value="2"/>
</dbReference>
<dbReference type="EC" id="3.5.2.9" evidence="3"/>
<dbReference type="PATRIC" id="fig|389348.3.peg.44"/>
<keyword evidence="3" id="KW-0378">Hydrolase</keyword>
<protein>
    <submittedName>
        <fullName evidence="3">Hydantoinase/oxoprolinase family</fullName>
        <ecNumber evidence="3">3.5.2.9</ecNumber>
    </submittedName>
</protein>
<dbReference type="Pfam" id="PF05378">
    <property type="entry name" value="Hydant_A_N"/>
    <property type="match status" value="1"/>
</dbReference>
<dbReference type="AlphaFoldDB" id="A0A0U5CM60"/>
<dbReference type="EMBL" id="LN879502">
    <property type="protein sequence ID" value="CUI15676.1"/>
    <property type="molecule type" value="Genomic_DNA"/>
</dbReference>
<name>A0A0U5CM60_9BACT</name>
<proteinExistence type="predicted"/>
<feature type="domain" description="Hydantoinase/oxoprolinase N-terminal" evidence="2">
    <location>
        <begin position="4"/>
        <end position="172"/>
    </location>
</feature>
<accession>A0A0U5CM60</accession>
<gene>
    <name evidence="3" type="ORF">PNK_0037</name>
</gene>
<evidence type="ECO:0000313" key="4">
    <source>
        <dbReference type="Proteomes" id="UP000069902"/>
    </source>
</evidence>